<evidence type="ECO:0000256" key="1">
    <source>
        <dbReference type="ARBA" id="ARBA00022441"/>
    </source>
</evidence>
<dbReference type="Pfam" id="PF24681">
    <property type="entry name" value="Kelch_KLHDC2_KLHL20_DRC7"/>
    <property type="match status" value="1"/>
</dbReference>
<organism evidence="3 4">
    <name type="scientific">Polyodon spathula</name>
    <name type="common">North American paddlefish</name>
    <name type="synonym">Squalus spathula</name>
    <dbReference type="NCBI Taxonomy" id="7913"/>
    <lineage>
        <taxon>Eukaryota</taxon>
        <taxon>Metazoa</taxon>
        <taxon>Chordata</taxon>
        <taxon>Craniata</taxon>
        <taxon>Vertebrata</taxon>
        <taxon>Euteleostomi</taxon>
        <taxon>Actinopterygii</taxon>
        <taxon>Chondrostei</taxon>
        <taxon>Acipenseriformes</taxon>
        <taxon>Polyodontidae</taxon>
        <taxon>Polyodon</taxon>
    </lineage>
</organism>
<dbReference type="PANTHER" id="PTHR46260:SF1">
    <property type="entry name" value="KELCH DOMAIN-CONTAINING PROTEIN 8A"/>
    <property type="match status" value="1"/>
</dbReference>
<evidence type="ECO:0000313" key="4">
    <source>
        <dbReference type="Proteomes" id="UP001166093"/>
    </source>
</evidence>
<feature type="non-terminal residue" evidence="3">
    <location>
        <position position="1"/>
    </location>
</feature>
<evidence type="ECO:0000313" key="3">
    <source>
        <dbReference type="EMBL" id="MBN3274395.1"/>
    </source>
</evidence>
<accession>A0ABS2XKJ2</accession>
<dbReference type="EMBL" id="JAAWVQ010039249">
    <property type="protein sequence ID" value="MBN3274395.1"/>
    <property type="molecule type" value="Genomic_DNA"/>
</dbReference>
<feature type="non-terminal residue" evidence="3">
    <location>
        <position position="359"/>
    </location>
</feature>
<name>A0ABS2XKJ2_POLSP</name>
<keyword evidence="1" id="KW-0880">Kelch repeat</keyword>
<dbReference type="Pfam" id="PF01344">
    <property type="entry name" value="Kelch_1"/>
    <property type="match status" value="2"/>
</dbReference>
<gene>
    <name evidence="3" type="primary">Klhdc8a_0</name>
    <name evidence="3" type="ORF">GTO93_0002531</name>
</gene>
<sequence length="359" mass="38790">RKPGGMAVAGTDKFRWQSLAPLPSGRVYHSLVEAGGQLFVVGGCDESGRPRSALELYCPEVDQWISLPPMPTPRAGAATAVLGKRLVVVGGMGLDQRPLKAVEVYNTDEGKWRKRSSLRAAAMGISMTVKDGRVIAAGGMGGDLYPQSLLQQYDLRKDVWVTLPRMPTPRYDTTTFVQGSKIYVLGGRQSKRSVVAFEAFDMESRSWAPLPSIPSRRAYSGLVLDEGGRLYCLGGLRQGGGHQRPKFTKNINIFDIQQGLWLKAERSLSMKTKRADFASGYLRGRVIVAGGLGNQPTVLGSVEAFLPGKKKWELLPSLPTPRCSASSIIFQDRLLVVGGVNQGPSCAAEALSVQEGEGP</sequence>
<dbReference type="PANTHER" id="PTHR46260">
    <property type="entry name" value="RING-TYPE DOMAIN-CONTAINING PROTEIN"/>
    <property type="match status" value="1"/>
</dbReference>
<keyword evidence="4" id="KW-1185">Reference proteome</keyword>
<dbReference type="InterPro" id="IPR006652">
    <property type="entry name" value="Kelch_1"/>
</dbReference>
<dbReference type="SMART" id="SM00612">
    <property type="entry name" value="Kelch"/>
    <property type="match status" value="5"/>
</dbReference>
<keyword evidence="2" id="KW-0677">Repeat</keyword>
<dbReference type="PRINTS" id="PR00501">
    <property type="entry name" value="KELCHREPEAT"/>
</dbReference>
<dbReference type="Proteomes" id="UP001166093">
    <property type="component" value="Unassembled WGS sequence"/>
</dbReference>
<proteinExistence type="predicted"/>
<protein>
    <submittedName>
        <fullName evidence="3">KLD8A protein</fullName>
    </submittedName>
</protein>
<reference evidence="3" key="1">
    <citation type="journal article" date="2021" name="Cell">
        <title>Tracing the genetic footprints of vertebrate landing in non-teleost ray-finned fishes.</title>
        <authorList>
            <person name="Bi X."/>
            <person name="Wang K."/>
            <person name="Yang L."/>
            <person name="Pan H."/>
            <person name="Jiang H."/>
            <person name="Wei Q."/>
            <person name="Fang M."/>
            <person name="Yu H."/>
            <person name="Zhu C."/>
            <person name="Cai Y."/>
            <person name="He Y."/>
            <person name="Gan X."/>
            <person name="Zeng H."/>
            <person name="Yu D."/>
            <person name="Zhu Y."/>
            <person name="Jiang H."/>
            <person name="Qiu Q."/>
            <person name="Yang H."/>
            <person name="Zhang Y.E."/>
            <person name="Wang W."/>
            <person name="Zhu M."/>
            <person name="He S."/>
            <person name="Zhang G."/>
        </authorList>
    </citation>
    <scope>NUCLEOTIDE SEQUENCE</scope>
    <source>
        <strain evidence="3">Pddl_001</strain>
    </source>
</reference>
<dbReference type="Gene3D" id="2.120.10.80">
    <property type="entry name" value="Kelch-type beta propeller"/>
    <property type="match status" value="2"/>
</dbReference>
<dbReference type="SUPFAM" id="SSF117281">
    <property type="entry name" value="Kelch motif"/>
    <property type="match status" value="2"/>
</dbReference>
<comment type="caution">
    <text evidence="3">The sequence shown here is derived from an EMBL/GenBank/DDBJ whole genome shotgun (WGS) entry which is preliminary data.</text>
</comment>
<dbReference type="InterPro" id="IPR051746">
    <property type="entry name" value="Kelch_domain_containing_8"/>
</dbReference>
<evidence type="ECO:0000256" key="2">
    <source>
        <dbReference type="ARBA" id="ARBA00022737"/>
    </source>
</evidence>
<dbReference type="InterPro" id="IPR015915">
    <property type="entry name" value="Kelch-typ_b-propeller"/>
</dbReference>